<accession>A0A0C9X2B1</accession>
<evidence type="ECO:0000313" key="1">
    <source>
        <dbReference type="EMBL" id="KIJ95363.1"/>
    </source>
</evidence>
<proteinExistence type="predicted"/>
<dbReference type="AlphaFoldDB" id="A0A0C9X2B1"/>
<dbReference type="Proteomes" id="UP000054477">
    <property type="component" value="Unassembled WGS sequence"/>
</dbReference>
<dbReference type="EMBL" id="KN838759">
    <property type="protein sequence ID" value="KIJ95363.1"/>
    <property type="molecule type" value="Genomic_DNA"/>
</dbReference>
<keyword evidence="2" id="KW-1185">Reference proteome</keyword>
<evidence type="ECO:0000313" key="2">
    <source>
        <dbReference type="Proteomes" id="UP000054477"/>
    </source>
</evidence>
<dbReference type="HOGENOM" id="CLU_2158818_0_0_1"/>
<protein>
    <submittedName>
        <fullName evidence="1">Uncharacterized protein</fullName>
    </submittedName>
</protein>
<reference evidence="2" key="2">
    <citation type="submission" date="2015-01" db="EMBL/GenBank/DDBJ databases">
        <title>Evolutionary Origins and Diversification of the Mycorrhizal Mutualists.</title>
        <authorList>
            <consortium name="DOE Joint Genome Institute"/>
            <consortium name="Mycorrhizal Genomics Consortium"/>
            <person name="Kohler A."/>
            <person name="Kuo A."/>
            <person name="Nagy L.G."/>
            <person name="Floudas D."/>
            <person name="Copeland A."/>
            <person name="Barry K.W."/>
            <person name="Cichocki N."/>
            <person name="Veneault-Fourrey C."/>
            <person name="LaButti K."/>
            <person name="Lindquist E.A."/>
            <person name="Lipzen A."/>
            <person name="Lundell T."/>
            <person name="Morin E."/>
            <person name="Murat C."/>
            <person name="Riley R."/>
            <person name="Ohm R."/>
            <person name="Sun H."/>
            <person name="Tunlid A."/>
            <person name="Henrissat B."/>
            <person name="Grigoriev I.V."/>
            <person name="Hibbett D.S."/>
            <person name="Martin F."/>
        </authorList>
    </citation>
    <scope>NUCLEOTIDE SEQUENCE [LARGE SCALE GENOMIC DNA]</scope>
    <source>
        <strain evidence="2">LaAM-08-1</strain>
    </source>
</reference>
<organism evidence="1 2">
    <name type="scientific">Laccaria amethystina LaAM-08-1</name>
    <dbReference type="NCBI Taxonomy" id="1095629"/>
    <lineage>
        <taxon>Eukaryota</taxon>
        <taxon>Fungi</taxon>
        <taxon>Dikarya</taxon>
        <taxon>Basidiomycota</taxon>
        <taxon>Agaricomycotina</taxon>
        <taxon>Agaricomycetes</taxon>
        <taxon>Agaricomycetidae</taxon>
        <taxon>Agaricales</taxon>
        <taxon>Agaricineae</taxon>
        <taxon>Hydnangiaceae</taxon>
        <taxon>Laccaria</taxon>
    </lineage>
</organism>
<name>A0A0C9X2B1_9AGAR</name>
<sequence length="111" mass="12979">MNGRYVFYEVCCTLLLDDTSLRLENIDQVTSEVVFRPSELFSELSFVTQYKILSAITAREVTYRSSMNVNSLTEANFQKEIFQLSLMFSSWSHRLHTRPLQVIAPIQKYRS</sequence>
<reference evidence="1 2" key="1">
    <citation type="submission" date="2014-04" db="EMBL/GenBank/DDBJ databases">
        <authorList>
            <consortium name="DOE Joint Genome Institute"/>
            <person name="Kuo A."/>
            <person name="Kohler A."/>
            <person name="Nagy L.G."/>
            <person name="Floudas D."/>
            <person name="Copeland A."/>
            <person name="Barry K.W."/>
            <person name="Cichocki N."/>
            <person name="Veneault-Fourrey C."/>
            <person name="LaButti K."/>
            <person name="Lindquist E.A."/>
            <person name="Lipzen A."/>
            <person name="Lundell T."/>
            <person name="Morin E."/>
            <person name="Murat C."/>
            <person name="Sun H."/>
            <person name="Tunlid A."/>
            <person name="Henrissat B."/>
            <person name="Grigoriev I.V."/>
            <person name="Hibbett D.S."/>
            <person name="Martin F."/>
            <person name="Nordberg H.P."/>
            <person name="Cantor M.N."/>
            <person name="Hua S.X."/>
        </authorList>
    </citation>
    <scope>NUCLEOTIDE SEQUENCE [LARGE SCALE GENOMIC DNA]</scope>
    <source>
        <strain evidence="1 2">LaAM-08-1</strain>
    </source>
</reference>
<gene>
    <name evidence="1" type="ORF">K443DRAFT_330112</name>
</gene>